<feature type="compositionally biased region" description="Low complexity" evidence="1">
    <location>
        <begin position="7"/>
        <end position="19"/>
    </location>
</feature>
<feature type="compositionally biased region" description="Pro residues" evidence="1">
    <location>
        <begin position="20"/>
        <end position="29"/>
    </location>
</feature>
<organism evidence="2 3">
    <name type="scientific">Dillenia turbinata</name>
    <dbReference type="NCBI Taxonomy" id="194707"/>
    <lineage>
        <taxon>Eukaryota</taxon>
        <taxon>Viridiplantae</taxon>
        <taxon>Streptophyta</taxon>
        <taxon>Embryophyta</taxon>
        <taxon>Tracheophyta</taxon>
        <taxon>Spermatophyta</taxon>
        <taxon>Magnoliopsida</taxon>
        <taxon>eudicotyledons</taxon>
        <taxon>Gunneridae</taxon>
        <taxon>Pentapetalae</taxon>
        <taxon>Dilleniales</taxon>
        <taxon>Dilleniaceae</taxon>
        <taxon>Dillenia</taxon>
    </lineage>
</organism>
<feature type="region of interest" description="Disordered" evidence="1">
    <location>
        <begin position="1"/>
        <end position="30"/>
    </location>
</feature>
<sequence>MTHSCDSSSSVSLSLSSSPMPSPKSPPIYPDLYGKRRQLIRVQILEREIGSLQKILGGKNLSWPPSSSISTRVGVYEDGRIYTYFLGIKRYRMLNQISLSLTGESIFAKFLVSSAAVVLACHARKCQIGAPVHANIRTLASEEVLAKYVVEVRVFPAHVVPAVVDQSLAFLVVQR</sequence>
<dbReference type="AlphaFoldDB" id="A0AAN8UQC7"/>
<dbReference type="Proteomes" id="UP001370490">
    <property type="component" value="Unassembled WGS sequence"/>
</dbReference>
<protein>
    <submittedName>
        <fullName evidence="2">Uncharacterized protein</fullName>
    </submittedName>
</protein>
<evidence type="ECO:0000256" key="1">
    <source>
        <dbReference type="SAM" id="MobiDB-lite"/>
    </source>
</evidence>
<accession>A0AAN8UQC7</accession>
<dbReference type="EMBL" id="JBAMMX010000025">
    <property type="protein sequence ID" value="KAK6914677.1"/>
    <property type="molecule type" value="Genomic_DNA"/>
</dbReference>
<gene>
    <name evidence="2" type="ORF">RJ641_019794</name>
</gene>
<name>A0AAN8UQC7_9MAGN</name>
<evidence type="ECO:0000313" key="3">
    <source>
        <dbReference type="Proteomes" id="UP001370490"/>
    </source>
</evidence>
<dbReference type="InterPro" id="IPR055305">
    <property type="entry name" value="GG3-like"/>
</dbReference>
<proteinExistence type="predicted"/>
<reference evidence="2 3" key="1">
    <citation type="submission" date="2023-12" db="EMBL/GenBank/DDBJ databases">
        <title>A high-quality genome assembly for Dillenia turbinata (Dilleniales).</title>
        <authorList>
            <person name="Chanderbali A."/>
        </authorList>
    </citation>
    <scope>NUCLEOTIDE SEQUENCE [LARGE SCALE GENOMIC DNA]</scope>
    <source>
        <strain evidence="2">LSX21</strain>
        <tissue evidence="2">Leaf</tissue>
    </source>
</reference>
<evidence type="ECO:0000313" key="2">
    <source>
        <dbReference type="EMBL" id="KAK6914677.1"/>
    </source>
</evidence>
<comment type="caution">
    <text evidence="2">The sequence shown here is derived from an EMBL/GenBank/DDBJ whole genome shotgun (WGS) entry which is preliminary data.</text>
</comment>
<dbReference type="PANTHER" id="PTHR32378:SF10">
    <property type="entry name" value="GUANINE NUCLEOTIDE-BINDING PROTEIN SUBUNIT GAMMA 3"/>
    <property type="match status" value="1"/>
</dbReference>
<keyword evidence="3" id="KW-1185">Reference proteome</keyword>
<dbReference type="PANTHER" id="PTHR32378">
    <property type="entry name" value="GUANINE NUCLEOTIDE-BINDING PROTEIN SUBUNIT GAMMA 3"/>
    <property type="match status" value="1"/>
</dbReference>